<keyword evidence="2" id="KW-1185">Reference proteome</keyword>
<proteinExistence type="predicted"/>
<reference evidence="1" key="1">
    <citation type="submission" date="2020-03" db="EMBL/GenBank/DDBJ databases">
        <authorList>
            <person name="Chebbi M.A."/>
            <person name="Drezen J.M."/>
        </authorList>
    </citation>
    <scope>NUCLEOTIDE SEQUENCE</scope>
    <source>
        <tissue evidence="1">Whole body</tissue>
    </source>
</reference>
<gene>
    <name evidence="1" type="ORF">G9C98_000054</name>
</gene>
<accession>A0A8J5VCI5</accession>
<dbReference type="AlphaFoldDB" id="A0A8J5VCI5"/>
<sequence length="95" mass="10867">MSRGDFIVPNEERKQDDCVSGDAGIICRLKFFLLFQDSGIYPIKRLDTGMTFYVQLNNRGNHPVVVRSQMINCCEIITPDDVDCEVSNLKKHPLF</sequence>
<dbReference type="Proteomes" id="UP000729913">
    <property type="component" value="Unassembled WGS sequence"/>
</dbReference>
<name>A0A8J5VCI5_9HYME</name>
<evidence type="ECO:0000313" key="2">
    <source>
        <dbReference type="Proteomes" id="UP000729913"/>
    </source>
</evidence>
<reference evidence="1" key="2">
    <citation type="submission" date="2021-04" db="EMBL/GenBank/DDBJ databases">
        <title>Genome-wide patterns of bracovirus chromosomal integration into multiple host tissues during parasitism.</title>
        <authorList>
            <person name="Chebbi M.A.C."/>
        </authorList>
    </citation>
    <scope>NUCLEOTIDE SEQUENCE</scope>
    <source>
        <tissue evidence="1">Whole body</tissue>
    </source>
</reference>
<protein>
    <submittedName>
        <fullName evidence="1">Uncharacterized protein</fullName>
    </submittedName>
</protein>
<comment type="caution">
    <text evidence="1">The sequence shown here is derived from an EMBL/GenBank/DDBJ whole genome shotgun (WGS) entry which is preliminary data.</text>
</comment>
<organism evidence="1 2">
    <name type="scientific">Cotesia typhae</name>
    <dbReference type="NCBI Taxonomy" id="2053667"/>
    <lineage>
        <taxon>Eukaryota</taxon>
        <taxon>Metazoa</taxon>
        <taxon>Ecdysozoa</taxon>
        <taxon>Arthropoda</taxon>
        <taxon>Hexapoda</taxon>
        <taxon>Insecta</taxon>
        <taxon>Pterygota</taxon>
        <taxon>Neoptera</taxon>
        <taxon>Endopterygota</taxon>
        <taxon>Hymenoptera</taxon>
        <taxon>Apocrita</taxon>
        <taxon>Ichneumonoidea</taxon>
        <taxon>Braconidae</taxon>
        <taxon>Microgastrinae</taxon>
        <taxon>Cotesia</taxon>
    </lineage>
</organism>
<dbReference type="EMBL" id="JAAOIC020000003">
    <property type="protein sequence ID" value="KAG8042063.1"/>
    <property type="molecule type" value="Genomic_DNA"/>
</dbReference>
<dbReference type="OrthoDB" id="5977855at2759"/>
<evidence type="ECO:0000313" key="1">
    <source>
        <dbReference type="EMBL" id="KAG8042063.1"/>
    </source>
</evidence>